<evidence type="ECO:0000256" key="4">
    <source>
        <dbReference type="SAM" id="Phobius"/>
    </source>
</evidence>
<accession>A0A8G2EUC8</accession>
<feature type="transmembrane region" description="Helical" evidence="4">
    <location>
        <begin position="135"/>
        <end position="156"/>
    </location>
</feature>
<comment type="caution">
    <text evidence="5">The sequence shown here is derived from an EMBL/GenBank/DDBJ whole genome shotgun (WGS) entry which is preliminary data.</text>
</comment>
<dbReference type="PANTHER" id="PTHR23526">
    <property type="entry name" value="INTEGRAL MEMBRANE TRANSPORT PROTEIN-RELATED"/>
    <property type="match status" value="1"/>
</dbReference>
<dbReference type="AlphaFoldDB" id="A0A8G2EUC8"/>
<evidence type="ECO:0000256" key="1">
    <source>
        <dbReference type="ARBA" id="ARBA00022692"/>
    </source>
</evidence>
<gene>
    <name evidence="5" type="ORF">SAMN05660686_00860</name>
</gene>
<feature type="transmembrane region" description="Helical" evidence="4">
    <location>
        <begin position="347"/>
        <end position="364"/>
    </location>
</feature>
<evidence type="ECO:0000313" key="6">
    <source>
        <dbReference type="Proteomes" id="UP000198615"/>
    </source>
</evidence>
<dbReference type="InterPro" id="IPR036259">
    <property type="entry name" value="MFS_trans_sf"/>
</dbReference>
<feature type="transmembrane region" description="Helical" evidence="4">
    <location>
        <begin position="201"/>
        <end position="225"/>
    </location>
</feature>
<dbReference type="SUPFAM" id="SSF103473">
    <property type="entry name" value="MFS general substrate transporter"/>
    <property type="match status" value="1"/>
</dbReference>
<evidence type="ECO:0000313" key="5">
    <source>
        <dbReference type="EMBL" id="SDF27632.1"/>
    </source>
</evidence>
<dbReference type="EMBL" id="FNBW01000002">
    <property type="protein sequence ID" value="SDF27632.1"/>
    <property type="molecule type" value="Genomic_DNA"/>
</dbReference>
<feature type="transmembrane region" description="Helical" evidence="4">
    <location>
        <begin position="290"/>
        <end position="311"/>
    </location>
</feature>
<dbReference type="Gene3D" id="1.20.1250.20">
    <property type="entry name" value="MFS general substrate transporter like domains"/>
    <property type="match status" value="2"/>
</dbReference>
<keyword evidence="6" id="KW-1185">Reference proteome</keyword>
<organism evidence="5 6">
    <name type="scientific">Thalassobaculum litoreum DSM 18839</name>
    <dbReference type="NCBI Taxonomy" id="1123362"/>
    <lineage>
        <taxon>Bacteria</taxon>
        <taxon>Pseudomonadati</taxon>
        <taxon>Pseudomonadota</taxon>
        <taxon>Alphaproteobacteria</taxon>
        <taxon>Rhodospirillales</taxon>
        <taxon>Thalassobaculaceae</taxon>
        <taxon>Thalassobaculum</taxon>
    </lineage>
</organism>
<dbReference type="CDD" id="cd06174">
    <property type="entry name" value="MFS"/>
    <property type="match status" value="1"/>
</dbReference>
<feature type="transmembrane region" description="Helical" evidence="4">
    <location>
        <begin position="106"/>
        <end position="129"/>
    </location>
</feature>
<dbReference type="PANTHER" id="PTHR23526:SF4">
    <property type="entry name" value="INTEGRAL MEMBRANE TRANSPORT PROTEIN"/>
    <property type="match status" value="1"/>
</dbReference>
<dbReference type="InterPro" id="IPR052528">
    <property type="entry name" value="Sugar_transport-like"/>
</dbReference>
<protein>
    <submittedName>
        <fullName evidence="5">Predicted arabinose efflux permease, MFS family</fullName>
    </submittedName>
</protein>
<dbReference type="GO" id="GO:0022857">
    <property type="term" value="F:transmembrane transporter activity"/>
    <property type="evidence" value="ECO:0007669"/>
    <property type="project" value="InterPro"/>
</dbReference>
<proteinExistence type="predicted"/>
<keyword evidence="2 4" id="KW-1133">Transmembrane helix</keyword>
<feature type="transmembrane region" description="Helical" evidence="4">
    <location>
        <begin position="323"/>
        <end position="341"/>
    </location>
</feature>
<feature type="transmembrane region" description="Helical" evidence="4">
    <location>
        <begin position="411"/>
        <end position="428"/>
    </location>
</feature>
<evidence type="ECO:0000256" key="2">
    <source>
        <dbReference type="ARBA" id="ARBA00022989"/>
    </source>
</evidence>
<dbReference type="Proteomes" id="UP000198615">
    <property type="component" value="Unassembled WGS sequence"/>
</dbReference>
<name>A0A8G2EUC8_9PROT</name>
<dbReference type="OrthoDB" id="1117124at2"/>
<keyword evidence="1 4" id="KW-0812">Transmembrane</keyword>
<reference evidence="5 6" key="1">
    <citation type="submission" date="2016-10" db="EMBL/GenBank/DDBJ databases">
        <authorList>
            <person name="Varghese N."/>
            <person name="Submissions S."/>
        </authorList>
    </citation>
    <scope>NUCLEOTIDE SEQUENCE [LARGE SCALE GENOMIC DNA]</scope>
    <source>
        <strain evidence="5 6">DSM 18839</strain>
    </source>
</reference>
<feature type="transmembrane region" description="Helical" evidence="4">
    <location>
        <begin position="259"/>
        <end position="278"/>
    </location>
</feature>
<dbReference type="Pfam" id="PF07690">
    <property type="entry name" value="MFS_1"/>
    <property type="match status" value="1"/>
</dbReference>
<feature type="transmembrane region" description="Helical" evidence="4">
    <location>
        <begin position="177"/>
        <end position="195"/>
    </location>
</feature>
<feature type="transmembrane region" description="Helical" evidence="4">
    <location>
        <begin position="384"/>
        <end position="405"/>
    </location>
</feature>
<dbReference type="InterPro" id="IPR011701">
    <property type="entry name" value="MFS"/>
</dbReference>
<keyword evidence="3 4" id="KW-0472">Membrane</keyword>
<evidence type="ECO:0000256" key="3">
    <source>
        <dbReference type="ARBA" id="ARBA00023136"/>
    </source>
</evidence>
<sequence length="442" mass="45402">MFDRMTTDTPAPAPSKLIHLLAGDAADALAAQPKATRAYLLNVANGACTKLAEKLAGPDLVLPWLLGAIGAPSGIAAMLMPAKQSGSLLPQLMISGWIRTRPRRKWVWVAAGAFQALCLTAMVAAALWLPAASAGWSIAGLLLAFSIASGCGSVSFQDVTPKTVPSGARGRMLANRSAIGGAFALATGIWLSTGVKGTDALAPLLTLIGAAAVLWAAAAILFAAIPEEKSEPGEGRDPLEEMRRGLALMRQVTGFRRFLAARSALLSIEVATPIFVLFAQEHAGATLDDLGFYMVATGLAAVLSSPFWGAFSDDSARKVMTTSAALGVVAAAAALALPALVPEDIRHWAFAGVFLVLGVAVAGVRLGRKTYLADGAPENERPLYIAFSNTAAGIVAIGFMGLGIVTEATSVATTVVVLGGLAGLGFVLSRTMPKASRMAPSG</sequence>